<dbReference type="Proteomes" id="UP000285648">
    <property type="component" value="Unassembled WGS sequence"/>
</dbReference>
<proteinExistence type="predicted"/>
<sequence>MTDLTDNTSNERLEKIASWCNTYGDDANVILPAAEAKIIVSELLSLRALLDGDSFRIRVYELLGMGAMFPNLSAFTCIENVCRRSACLEKIERYMSVYAGIDEHDDTVMYREFLNWGEEPAKYIETFKAALPKFIAANAPDWTADIAAALKGEGR</sequence>
<dbReference type="RefSeq" id="WP_121574757.1">
    <property type="nucleotide sequence ID" value="NZ_MJLZ01000015.1"/>
</dbReference>
<dbReference type="AlphaFoldDB" id="A0A421DPK8"/>
<dbReference type="EMBL" id="MJLZ01000015">
    <property type="protein sequence ID" value="RLM24743.1"/>
    <property type="molecule type" value="Genomic_DNA"/>
</dbReference>
<gene>
    <name evidence="1" type="ORF">BIY29_08475</name>
</gene>
<evidence type="ECO:0000313" key="1">
    <source>
        <dbReference type="EMBL" id="RLM24743.1"/>
    </source>
</evidence>
<comment type="caution">
    <text evidence="1">The sequence shown here is derived from an EMBL/GenBank/DDBJ whole genome shotgun (WGS) entry which is preliminary data.</text>
</comment>
<evidence type="ECO:0000313" key="2">
    <source>
        <dbReference type="Proteomes" id="UP000285648"/>
    </source>
</evidence>
<keyword evidence="2" id="KW-1185">Reference proteome</keyword>
<organism evidence="1 2">
    <name type="scientific">Brenneria alni</name>
    <dbReference type="NCBI Taxonomy" id="71656"/>
    <lineage>
        <taxon>Bacteria</taxon>
        <taxon>Pseudomonadati</taxon>
        <taxon>Pseudomonadota</taxon>
        <taxon>Gammaproteobacteria</taxon>
        <taxon>Enterobacterales</taxon>
        <taxon>Pectobacteriaceae</taxon>
        <taxon>Brenneria</taxon>
    </lineage>
</organism>
<dbReference type="OrthoDB" id="6638698at2"/>
<reference evidence="1 2" key="1">
    <citation type="submission" date="2016-09" db="EMBL/GenBank/DDBJ databases">
        <authorList>
            <person name="Doonan J."/>
            <person name="Pachebat J.A."/>
            <person name="Golyshin P.N."/>
            <person name="Denman S."/>
            <person name="Mcdonald J.E."/>
        </authorList>
    </citation>
    <scope>NUCLEOTIDE SEQUENCE [LARGE SCALE GENOMIC DNA]</scope>
    <source>
        <strain evidence="1 2">NCPPB 3934</strain>
    </source>
</reference>
<accession>A0A421DPK8</accession>
<name>A0A421DPK8_9GAMM</name>
<protein>
    <submittedName>
        <fullName evidence="1">Uncharacterized protein</fullName>
    </submittedName>
</protein>